<accession>A0A0S4U426</accession>
<proteinExistence type="predicted"/>
<name>A0A0S4U426_RALSL</name>
<organism evidence="1">
    <name type="scientific">Ralstonia solanacearum</name>
    <name type="common">Pseudomonas solanacearum</name>
    <dbReference type="NCBI Taxonomy" id="305"/>
    <lineage>
        <taxon>Bacteria</taxon>
        <taxon>Pseudomonadati</taxon>
        <taxon>Pseudomonadota</taxon>
        <taxon>Betaproteobacteria</taxon>
        <taxon>Burkholderiales</taxon>
        <taxon>Burkholderiaceae</taxon>
        <taxon>Ralstonia</taxon>
        <taxon>Ralstonia solanacearum species complex</taxon>
    </lineage>
</organism>
<protein>
    <submittedName>
        <fullName evidence="1">Putative membrane protein</fullName>
    </submittedName>
</protein>
<gene>
    <name evidence="1" type="ORF">PSS4_v1_210044</name>
</gene>
<dbReference type="EMBL" id="LN899821">
    <property type="protein sequence ID" value="CUV17003.1"/>
    <property type="molecule type" value="Genomic_DNA"/>
</dbReference>
<dbReference type="AlphaFoldDB" id="A0A0S4U426"/>
<evidence type="ECO:0000313" key="1">
    <source>
        <dbReference type="EMBL" id="CUV17003.1"/>
    </source>
</evidence>
<sequence>MKTRALTKLCDSSFSPRNSPFWYGWKIRMVWMIAAISGLLSDKTKANCQNWATMQAYRLGWSDYGVHFNTPRFSRNEKLANAYDNGAYDFWIGCTPHEDTLSYLF</sequence>
<reference evidence="1" key="1">
    <citation type="submission" date="2015-10" db="EMBL/GenBank/DDBJ databases">
        <authorList>
            <person name="Gilbert D.G."/>
        </authorList>
    </citation>
    <scope>NUCLEOTIDE SEQUENCE</scope>
    <source>
        <strain evidence="1">Phyl III-seqv23</strain>
    </source>
</reference>